<dbReference type="InterPro" id="IPR001878">
    <property type="entry name" value="Znf_CCHC"/>
</dbReference>
<dbReference type="InterPro" id="IPR012337">
    <property type="entry name" value="RNaseH-like_sf"/>
</dbReference>
<dbReference type="InterPro" id="IPR043502">
    <property type="entry name" value="DNA/RNA_pol_sf"/>
</dbReference>
<evidence type="ECO:0000259" key="7">
    <source>
        <dbReference type="PROSITE" id="PS50158"/>
    </source>
</evidence>
<evidence type="ECO:0000256" key="4">
    <source>
        <dbReference type="ARBA" id="ARBA00022801"/>
    </source>
</evidence>
<keyword evidence="5" id="KW-0863">Zinc-finger</keyword>
<evidence type="ECO:0000256" key="1">
    <source>
        <dbReference type="ARBA" id="ARBA00022670"/>
    </source>
</evidence>
<dbReference type="Gene3D" id="3.30.420.10">
    <property type="entry name" value="Ribonuclease H-like superfamily/Ribonuclease H"/>
    <property type="match status" value="1"/>
</dbReference>
<proteinExistence type="predicted"/>
<evidence type="ECO:0000256" key="2">
    <source>
        <dbReference type="ARBA" id="ARBA00022723"/>
    </source>
</evidence>
<dbReference type="InterPro" id="IPR001584">
    <property type="entry name" value="Integrase_cat-core"/>
</dbReference>
<evidence type="ECO:0000256" key="5">
    <source>
        <dbReference type="PROSITE-ProRule" id="PRU00047"/>
    </source>
</evidence>
<dbReference type="InterPro" id="IPR025724">
    <property type="entry name" value="GAG-pre-integrase_dom"/>
</dbReference>
<dbReference type="SUPFAM" id="SSF56672">
    <property type="entry name" value="DNA/RNA polymerases"/>
    <property type="match status" value="1"/>
</dbReference>
<dbReference type="InterPro" id="IPR036397">
    <property type="entry name" value="RNaseH_sf"/>
</dbReference>
<keyword evidence="2" id="KW-0479">Metal-binding</keyword>
<dbReference type="PANTHER" id="PTHR42648">
    <property type="entry name" value="TRANSPOSASE, PUTATIVE-RELATED"/>
    <property type="match status" value="1"/>
</dbReference>
<dbReference type="InterPro" id="IPR013103">
    <property type="entry name" value="RVT_2"/>
</dbReference>
<evidence type="ECO:0000256" key="3">
    <source>
        <dbReference type="ARBA" id="ARBA00022750"/>
    </source>
</evidence>
<evidence type="ECO:0000313" key="9">
    <source>
        <dbReference type="EMBL" id="CAH9114688.1"/>
    </source>
</evidence>
<comment type="caution">
    <text evidence="9">The sequence shown here is derived from an EMBL/GenBank/DDBJ whole genome shotgun (WGS) entry which is preliminary data.</text>
</comment>
<organism evidence="9 10">
    <name type="scientific">Cuscuta epithymum</name>
    <dbReference type="NCBI Taxonomy" id="186058"/>
    <lineage>
        <taxon>Eukaryota</taxon>
        <taxon>Viridiplantae</taxon>
        <taxon>Streptophyta</taxon>
        <taxon>Embryophyta</taxon>
        <taxon>Tracheophyta</taxon>
        <taxon>Spermatophyta</taxon>
        <taxon>Magnoliopsida</taxon>
        <taxon>eudicotyledons</taxon>
        <taxon>Gunneridae</taxon>
        <taxon>Pentapetalae</taxon>
        <taxon>asterids</taxon>
        <taxon>lamiids</taxon>
        <taxon>Solanales</taxon>
        <taxon>Convolvulaceae</taxon>
        <taxon>Cuscuteae</taxon>
        <taxon>Cuscuta</taxon>
        <taxon>Cuscuta subgen. Cuscuta</taxon>
    </lineage>
</organism>
<feature type="region of interest" description="Disordered" evidence="6">
    <location>
        <begin position="718"/>
        <end position="794"/>
    </location>
</feature>
<dbReference type="GO" id="GO:0015074">
    <property type="term" value="P:DNA integration"/>
    <property type="evidence" value="ECO:0007669"/>
    <property type="project" value="InterPro"/>
</dbReference>
<dbReference type="GO" id="GO:0008270">
    <property type="term" value="F:zinc ion binding"/>
    <property type="evidence" value="ECO:0007669"/>
    <property type="project" value="UniProtKB-KW"/>
</dbReference>
<protein>
    <submittedName>
        <fullName evidence="9">Uncharacterized protein</fullName>
    </submittedName>
</protein>
<dbReference type="GO" id="GO:0006508">
    <property type="term" value="P:proteolysis"/>
    <property type="evidence" value="ECO:0007669"/>
    <property type="project" value="UniProtKB-KW"/>
</dbReference>
<feature type="region of interest" description="Disordered" evidence="6">
    <location>
        <begin position="184"/>
        <end position="222"/>
    </location>
</feature>
<gene>
    <name evidence="9" type="ORF">CEPIT_LOCUS20816</name>
</gene>
<evidence type="ECO:0000259" key="8">
    <source>
        <dbReference type="PROSITE" id="PS50994"/>
    </source>
</evidence>
<dbReference type="InterPro" id="IPR057670">
    <property type="entry name" value="SH3_retrovirus"/>
</dbReference>
<dbReference type="CDD" id="cd09272">
    <property type="entry name" value="RNase_HI_RT_Ty1"/>
    <property type="match status" value="1"/>
</dbReference>
<dbReference type="InterPro" id="IPR039537">
    <property type="entry name" value="Retrotran_Ty1/copia-like"/>
</dbReference>
<keyword evidence="3" id="KW-0064">Aspartyl protease</keyword>
<feature type="region of interest" description="Disordered" evidence="6">
    <location>
        <begin position="252"/>
        <end position="272"/>
    </location>
</feature>
<feature type="compositionally biased region" description="Basic and acidic residues" evidence="6">
    <location>
        <begin position="718"/>
        <end position="730"/>
    </location>
</feature>
<dbReference type="Pfam" id="PF14223">
    <property type="entry name" value="Retrotran_gag_2"/>
    <property type="match status" value="1"/>
</dbReference>
<dbReference type="GO" id="GO:0003676">
    <property type="term" value="F:nucleic acid binding"/>
    <property type="evidence" value="ECO:0007669"/>
    <property type="project" value="InterPro"/>
</dbReference>
<reference evidence="9" key="1">
    <citation type="submission" date="2022-07" db="EMBL/GenBank/DDBJ databases">
        <authorList>
            <person name="Macas J."/>
            <person name="Novak P."/>
            <person name="Neumann P."/>
        </authorList>
    </citation>
    <scope>NUCLEOTIDE SEQUENCE</scope>
</reference>
<dbReference type="Pfam" id="PF07727">
    <property type="entry name" value="RVT_2"/>
    <property type="match status" value="1"/>
</dbReference>
<feature type="compositionally biased region" description="Acidic residues" evidence="6">
    <location>
        <begin position="760"/>
        <end position="770"/>
    </location>
</feature>
<dbReference type="PROSITE" id="PS50158">
    <property type="entry name" value="ZF_CCHC"/>
    <property type="match status" value="1"/>
</dbReference>
<feature type="domain" description="Integrase catalytic" evidence="8">
    <location>
        <begin position="476"/>
        <end position="647"/>
    </location>
</feature>
<keyword evidence="4" id="KW-0378">Hydrolase</keyword>
<dbReference type="Pfam" id="PF13976">
    <property type="entry name" value="gag_pre-integrs"/>
    <property type="match status" value="1"/>
</dbReference>
<accession>A0AAV0E1W3</accession>
<dbReference type="PANTHER" id="PTHR42648:SF28">
    <property type="entry name" value="TRANSPOSON-ENCODED PROTEIN WITH RIBONUCLEASE H-LIKE AND RETROVIRUS ZINC FINGER-LIKE DOMAINS"/>
    <property type="match status" value="1"/>
</dbReference>
<dbReference type="InterPro" id="IPR054722">
    <property type="entry name" value="PolX-like_BBD"/>
</dbReference>
<keyword evidence="5" id="KW-0862">Zinc</keyword>
<keyword evidence="10" id="KW-1185">Reference proteome</keyword>
<dbReference type="Pfam" id="PF00665">
    <property type="entry name" value="rve"/>
    <property type="match status" value="1"/>
</dbReference>
<dbReference type="Pfam" id="PF25597">
    <property type="entry name" value="SH3_retrovirus"/>
    <property type="match status" value="1"/>
</dbReference>
<dbReference type="PROSITE" id="PS50994">
    <property type="entry name" value="INTEGRASE"/>
    <property type="match status" value="1"/>
</dbReference>
<dbReference type="EMBL" id="CAMAPF010000231">
    <property type="protein sequence ID" value="CAH9114688.1"/>
    <property type="molecule type" value="Genomic_DNA"/>
</dbReference>
<dbReference type="SUPFAM" id="SSF53098">
    <property type="entry name" value="Ribonuclease H-like"/>
    <property type="match status" value="1"/>
</dbReference>
<feature type="domain" description="CCHC-type" evidence="7">
    <location>
        <begin position="231"/>
        <end position="246"/>
    </location>
</feature>
<dbReference type="Proteomes" id="UP001152523">
    <property type="component" value="Unassembled WGS sequence"/>
</dbReference>
<sequence length="1405" mass="160564">MMEANTSRMINLNGSNYHVWKGKMEDLLYVKDYYLPVFTTDKPESKTDAEWNILHRQVCGYIRQWVDDNVLNHISGETHARSLWNKLEQLYARKTGNNKLFLIKQMMSLKYHDGTPVTDHLNSFQGIINQLAGMGIKFEDEIQGLWLLGTLPDSWETFRTSLSNSAPDGIITMELAKGSVLNEEMRRKSQGSSSHSDVLVTESRGRSQSRGPGNKGKHRSKSKGKFADFECYHCGRKGHTIRFCRQLKKEKKKSDYNNQKNHKKDEGGNGNVEVNSATDEFLICSDLDMVNIAHDDSSWVVDSGATCHVTSQRDFYSSYTPGNFGNVRMGNNGLSKIAGIGDICLKFDTGIELVLHNVKHVPDMRLNLISAGLLDDDGYSNNFGNGIWKLTRGSLIVARGKRCSKLYMTHPKIFKDRVNAVVNTDMTDLWHKRLGHMSEKGMSLLLKRNVLPGVHDIHLKKCSHCLAGKQNRVSFKSHPPSRKESILDLVHSDVCGPMKTRTLGGCSYFVTFIDDHSRKVWVYTLKSKDQVFEVFKQFHASVERQTGKKLKCIRTDNGGEYIGPFDAYCRDHGIRHQKSPPKTPQLNGLAERMNRTLMERVRCLLSHAGLPNSFWGEALNTAVHVINLTPCVPLSFDVPDRVWSGKDASYRHLRVFGCKAFVHIPKDERSKLDVKSKPCVFLGYGQDEFGYRLYDPVHKKLIRSRDVVFVEDQTLKDAEKKDTVPQHNDDVTDLDPVPPQHVEPPLDNDVQNDEQHDTDVPEQPEVDEEFHSEIPVPDVPPFVPLRRSTRDRHPSTRFSANEYVLLTDGGEPECYAEAMEDEHKREWVEAMQDEMNSLHENNTFELVKLPKGKRALKNKWVYKVKTEEHTSQPRYKARLVVKGFSQRKGIDFDEIFSPVVKMGSIRVVLGLAASLDLEVEQMDVKTAFLHGDLDKEIYMEQPEGFQVKGKEGYVCRLQKSLYGLKQAPRQWYKKFESVMGEQNYRKTTSDHCVFFQRFDDDDFIILLLYVDDMLIVGKNAERITQLKMQLSKSFAMKDLGPAKQILGIRITRDRALKKLHMSQEQYIEKVLRRFNMDKAKEVSSPLTTNFRLTDKDCPSSEKKIEEMDKVPYASAVGSLMYAMVCTRPDIAHAVGVVSRFLSNPGKKHWEAVKWILRYLRGTSKLGITFGNGEPILVGYTDSDMAGNKDNMKSTSGYLMTFAGGAVSWQSRLQKCVVLSTTEAEYVAATEACKELLWLKRFMQEIGFMQQRYVVLCDNQSTIHLAKNCMFHKRTKHIDVRYHWIRDALEDKLFELDKVHTNDNGADMLTKVLAREKLKQAAAENFRFPEIEPLDRRDFWTAASQHLSQHSGRWRSGFEVRRSGFVGLDSSYFSGDIFLILALFDSIHLDVLTSKDMMILYASSII</sequence>
<evidence type="ECO:0000313" key="10">
    <source>
        <dbReference type="Proteomes" id="UP001152523"/>
    </source>
</evidence>
<name>A0AAV0E1W3_9ASTE</name>
<evidence type="ECO:0000256" key="6">
    <source>
        <dbReference type="SAM" id="MobiDB-lite"/>
    </source>
</evidence>
<keyword evidence="1" id="KW-0645">Protease</keyword>
<dbReference type="Pfam" id="PF22936">
    <property type="entry name" value="Pol_BBD"/>
    <property type="match status" value="1"/>
</dbReference>
<dbReference type="GO" id="GO:0004190">
    <property type="term" value="F:aspartic-type endopeptidase activity"/>
    <property type="evidence" value="ECO:0007669"/>
    <property type="project" value="UniProtKB-KW"/>
</dbReference>